<name>A0A498KPV4_MALDO</name>
<dbReference type="SUPFAM" id="SSF55455">
    <property type="entry name" value="SRF-like"/>
    <property type="match status" value="1"/>
</dbReference>
<evidence type="ECO:0000256" key="1">
    <source>
        <dbReference type="ARBA" id="ARBA00004123"/>
    </source>
</evidence>
<dbReference type="InterPro" id="IPR002100">
    <property type="entry name" value="TF_MADSbox"/>
</dbReference>
<evidence type="ECO:0000256" key="3">
    <source>
        <dbReference type="ARBA" id="ARBA00023125"/>
    </source>
</evidence>
<keyword evidence="6" id="KW-0175">Coiled coil</keyword>
<dbReference type="Proteomes" id="UP000290289">
    <property type="component" value="Chromosome 1"/>
</dbReference>
<protein>
    <submittedName>
        <fullName evidence="9">Uncharacterized protein</fullName>
    </submittedName>
</protein>
<sequence>MVRGKIEMKRIENATNRQVTFTKRRNGLLKKAYELSVLCDAEVAVIIFSQKDKLYEFCSSDMQETLTRYHNYAKDEQTNKVEVEQHVQHLKHESAIMTKKIEILEASQRKLLGNDLDSCFVEELQEISSQLERSLRSIRERKAQLFMEQMENLKAKETLLLQENAKLREESGAKLLMEHSAQEKRASASVSYEKAGASASASVNYWSQSIMSSEVETELLIGPPIMRAVDRIAVLSNIHQINNNACQSSLKTIP</sequence>
<dbReference type="CDD" id="cd00265">
    <property type="entry name" value="MADS_MEF2_like"/>
    <property type="match status" value="1"/>
</dbReference>
<dbReference type="GO" id="GO:0005634">
    <property type="term" value="C:nucleus"/>
    <property type="evidence" value="ECO:0007669"/>
    <property type="project" value="UniProtKB-SubCell"/>
</dbReference>
<dbReference type="PANTHER" id="PTHR48019">
    <property type="entry name" value="SERUM RESPONSE FACTOR HOMOLOG"/>
    <property type="match status" value="1"/>
</dbReference>
<dbReference type="GO" id="GO:0046983">
    <property type="term" value="F:protein dimerization activity"/>
    <property type="evidence" value="ECO:0007669"/>
    <property type="project" value="InterPro"/>
</dbReference>
<evidence type="ECO:0000313" key="10">
    <source>
        <dbReference type="Proteomes" id="UP000290289"/>
    </source>
</evidence>
<comment type="subcellular location">
    <subcellularLocation>
        <location evidence="1">Nucleus</location>
    </subcellularLocation>
</comment>
<evidence type="ECO:0000256" key="4">
    <source>
        <dbReference type="ARBA" id="ARBA00023163"/>
    </source>
</evidence>
<dbReference type="InterPro" id="IPR036879">
    <property type="entry name" value="TF_MADSbox_sf"/>
</dbReference>
<comment type="caution">
    <text evidence="9">The sequence shown here is derived from an EMBL/GenBank/DDBJ whole genome shotgun (WGS) entry which is preliminary data.</text>
</comment>
<dbReference type="Gene3D" id="3.40.1810.10">
    <property type="entry name" value="Transcription factor, MADS-box"/>
    <property type="match status" value="1"/>
</dbReference>
<dbReference type="Pfam" id="PF01486">
    <property type="entry name" value="K-box"/>
    <property type="match status" value="1"/>
</dbReference>
<dbReference type="InterPro" id="IPR002487">
    <property type="entry name" value="TF_Kbox"/>
</dbReference>
<keyword evidence="3" id="KW-0238">DNA-binding</keyword>
<dbReference type="Pfam" id="PF00319">
    <property type="entry name" value="SRF-TF"/>
    <property type="match status" value="1"/>
</dbReference>
<dbReference type="InterPro" id="IPR050142">
    <property type="entry name" value="MADS-box/MEF2_TF"/>
</dbReference>
<evidence type="ECO:0000259" key="7">
    <source>
        <dbReference type="PROSITE" id="PS50066"/>
    </source>
</evidence>
<dbReference type="InterPro" id="IPR033896">
    <property type="entry name" value="MEF2-like_N"/>
</dbReference>
<organism evidence="9 10">
    <name type="scientific">Malus domestica</name>
    <name type="common">Apple</name>
    <name type="synonym">Pyrus malus</name>
    <dbReference type="NCBI Taxonomy" id="3750"/>
    <lineage>
        <taxon>Eukaryota</taxon>
        <taxon>Viridiplantae</taxon>
        <taxon>Streptophyta</taxon>
        <taxon>Embryophyta</taxon>
        <taxon>Tracheophyta</taxon>
        <taxon>Spermatophyta</taxon>
        <taxon>Magnoliopsida</taxon>
        <taxon>eudicotyledons</taxon>
        <taxon>Gunneridae</taxon>
        <taxon>Pentapetalae</taxon>
        <taxon>rosids</taxon>
        <taxon>fabids</taxon>
        <taxon>Rosales</taxon>
        <taxon>Rosaceae</taxon>
        <taxon>Amygdaloideae</taxon>
        <taxon>Maleae</taxon>
        <taxon>Malus</taxon>
    </lineage>
</organism>
<dbReference type="GO" id="GO:0045944">
    <property type="term" value="P:positive regulation of transcription by RNA polymerase II"/>
    <property type="evidence" value="ECO:0007669"/>
    <property type="project" value="InterPro"/>
</dbReference>
<keyword evidence="10" id="KW-1185">Reference proteome</keyword>
<keyword evidence="2" id="KW-0805">Transcription regulation</keyword>
<proteinExistence type="predicted"/>
<evidence type="ECO:0000313" key="9">
    <source>
        <dbReference type="EMBL" id="RXI08474.1"/>
    </source>
</evidence>
<gene>
    <name evidence="9" type="ORF">DVH24_022618</name>
</gene>
<feature type="domain" description="MADS-box" evidence="7">
    <location>
        <begin position="1"/>
        <end position="61"/>
    </location>
</feature>
<dbReference type="EMBL" id="RDQH01000327">
    <property type="protein sequence ID" value="RXI08474.1"/>
    <property type="molecule type" value="Genomic_DNA"/>
</dbReference>
<dbReference type="GO" id="GO:0000977">
    <property type="term" value="F:RNA polymerase II transcription regulatory region sequence-specific DNA binding"/>
    <property type="evidence" value="ECO:0007669"/>
    <property type="project" value="InterPro"/>
</dbReference>
<dbReference type="SMART" id="SM00432">
    <property type="entry name" value="MADS"/>
    <property type="match status" value="1"/>
</dbReference>
<keyword evidence="4" id="KW-0804">Transcription</keyword>
<dbReference type="GO" id="GO:0003700">
    <property type="term" value="F:DNA-binding transcription factor activity"/>
    <property type="evidence" value="ECO:0007669"/>
    <property type="project" value="InterPro"/>
</dbReference>
<evidence type="ECO:0000256" key="6">
    <source>
        <dbReference type="SAM" id="Coils"/>
    </source>
</evidence>
<dbReference type="PROSITE" id="PS50066">
    <property type="entry name" value="MADS_BOX_2"/>
    <property type="match status" value="1"/>
</dbReference>
<dbReference type="AlphaFoldDB" id="A0A498KPV4"/>
<dbReference type="FunFam" id="3.40.1810.10:FF:000003">
    <property type="entry name" value="MADS-box transcription factor MADS-MC"/>
    <property type="match status" value="1"/>
</dbReference>
<evidence type="ECO:0000256" key="5">
    <source>
        <dbReference type="ARBA" id="ARBA00023242"/>
    </source>
</evidence>
<keyword evidence="5" id="KW-0539">Nucleus</keyword>
<feature type="coiled-coil region" evidence="6">
    <location>
        <begin position="121"/>
        <end position="170"/>
    </location>
</feature>
<dbReference type="PROSITE" id="PS00350">
    <property type="entry name" value="MADS_BOX_1"/>
    <property type="match status" value="1"/>
</dbReference>
<feature type="domain" description="K-box" evidence="8">
    <location>
        <begin position="87"/>
        <end position="181"/>
    </location>
</feature>
<evidence type="ECO:0000256" key="2">
    <source>
        <dbReference type="ARBA" id="ARBA00023015"/>
    </source>
</evidence>
<dbReference type="PRINTS" id="PR00404">
    <property type="entry name" value="MADSDOMAIN"/>
</dbReference>
<reference evidence="9 10" key="1">
    <citation type="submission" date="2018-10" db="EMBL/GenBank/DDBJ databases">
        <title>A high-quality apple genome assembly.</title>
        <authorList>
            <person name="Hu J."/>
        </authorList>
    </citation>
    <scope>NUCLEOTIDE SEQUENCE [LARGE SCALE GENOMIC DNA]</scope>
    <source>
        <strain evidence="10">cv. HFTH1</strain>
        <tissue evidence="9">Young leaf</tissue>
    </source>
</reference>
<dbReference type="PROSITE" id="PS51297">
    <property type="entry name" value="K_BOX"/>
    <property type="match status" value="1"/>
</dbReference>
<accession>A0A498KPV4</accession>
<evidence type="ECO:0000259" key="8">
    <source>
        <dbReference type="PROSITE" id="PS51297"/>
    </source>
</evidence>